<dbReference type="RefSeq" id="WP_041100183.1">
    <property type="nucleotide sequence ID" value="NZ_CP082363.1"/>
</dbReference>
<evidence type="ECO:0000313" key="5">
    <source>
        <dbReference type="Proteomes" id="UP000031982"/>
    </source>
</evidence>
<gene>
    <name evidence="4" type="ORF">SD77_0544</name>
</gene>
<sequence>MTLGERLRSLREKANLTQKELASRLKVPNQNISNYERDFRQPDYETLQKLADFYDVTTDYLLGRTNTPSPHQDLAAHRSDDHMDDLPEEAIRAIEEYKDYIRQKYGRKNRDGEF</sequence>
<feature type="domain" description="HTH cro/C1-type" evidence="3">
    <location>
        <begin position="7"/>
        <end position="61"/>
    </location>
</feature>
<dbReference type="SMART" id="SM00530">
    <property type="entry name" value="HTH_XRE"/>
    <property type="match status" value="1"/>
</dbReference>
<keyword evidence="1" id="KW-0238">DNA-binding</keyword>
<dbReference type="SUPFAM" id="SSF47413">
    <property type="entry name" value="lambda repressor-like DNA-binding domains"/>
    <property type="match status" value="1"/>
</dbReference>
<comment type="caution">
    <text evidence="4">The sequence shown here is derived from an EMBL/GenBank/DDBJ whole genome shotgun (WGS) entry which is preliminary data.</text>
</comment>
<dbReference type="PROSITE" id="PS50943">
    <property type="entry name" value="HTH_CROC1"/>
    <property type="match status" value="1"/>
</dbReference>
<dbReference type="PANTHER" id="PTHR46558:SF13">
    <property type="entry name" value="HTH-TYPE TRANSCRIPTIONAL REGULATOR IMMR"/>
    <property type="match status" value="1"/>
</dbReference>
<accession>A0ABR5B154</accession>
<evidence type="ECO:0000259" key="3">
    <source>
        <dbReference type="PROSITE" id="PS50943"/>
    </source>
</evidence>
<dbReference type="InterPro" id="IPR001387">
    <property type="entry name" value="Cro/C1-type_HTH"/>
</dbReference>
<feature type="region of interest" description="Disordered" evidence="2">
    <location>
        <begin position="64"/>
        <end position="86"/>
    </location>
</feature>
<name>A0ABR5B154_BACBA</name>
<reference evidence="4 5" key="1">
    <citation type="submission" date="2015-01" db="EMBL/GenBank/DDBJ databases">
        <title>Genome Assembly of Bacillus badius MTCC 1458.</title>
        <authorList>
            <person name="Verma A."/>
            <person name="Khatri I."/>
            <person name="Mual P."/>
            <person name="Subramanian S."/>
            <person name="Krishnamurthi S."/>
        </authorList>
    </citation>
    <scope>NUCLEOTIDE SEQUENCE [LARGE SCALE GENOMIC DNA]</scope>
    <source>
        <strain evidence="4 5">MTCC 1458</strain>
    </source>
</reference>
<dbReference type="Gene3D" id="1.10.260.40">
    <property type="entry name" value="lambda repressor-like DNA-binding domains"/>
    <property type="match status" value="1"/>
</dbReference>
<evidence type="ECO:0000313" key="4">
    <source>
        <dbReference type="EMBL" id="KIL80696.1"/>
    </source>
</evidence>
<proteinExistence type="predicted"/>
<dbReference type="PANTHER" id="PTHR46558">
    <property type="entry name" value="TRACRIPTIONAL REGULATORY PROTEIN-RELATED-RELATED"/>
    <property type="match status" value="1"/>
</dbReference>
<evidence type="ECO:0000256" key="1">
    <source>
        <dbReference type="ARBA" id="ARBA00023125"/>
    </source>
</evidence>
<dbReference type="Proteomes" id="UP000031982">
    <property type="component" value="Unassembled WGS sequence"/>
</dbReference>
<dbReference type="Pfam" id="PF01381">
    <property type="entry name" value="HTH_3"/>
    <property type="match status" value="1"/>
</dbReference>
<dbReference type="InterPro" id="IPR010982">
    <property type="entry name" value="Lambda_DNA-bd_dom_sf"/>
</dbReference>
<dbReference type="CDD" id="cd00093">
    <property type="entry name" value="HTH_XRE"/>
    <property type="match status" value="1"/>
</dbReference>
<dbReference type="EMBL" id="JXLP01000001">
    <property type="protein sequence ID" value="KIL80696.1"/>
    <property type="molecule type" value="Genomic_DNA"/>
</dbReference>
<organism evidence="4 5">
    <name type="scientific">Bacillus badius</name>
    <dbReference type="NCBI Taxonomy" id="1455"/>
    <lineage>
        <taxon>Bacteria</taxon>
        <taxon>Bacillati</taxon>
        <taxon>Bacillota</taxon>
        <taxon>Bacilli</taxon>
        <taxon>Bacillales</taxon>
        <taxon>Bacillaceae</taxon>
        <taxon>Pseudobacillus</taxon>
    </lineage>
</organism>
<evidence type="ECO:0000256" key="2">
    <source>
        <dbReference type="SAM" id="MobiDB-lite"/>
    </source>
</evidence>
<feature type="compositionally biased region" description="Basic and acidic residues" evidence="2">
    <location>
        <begin position="74"/>
        <end position="86"/>
    </location>
</feature>
<keyword evidence="5" id="KW-1185">Reference proteome</keyword>
<protein>
    <submittedName>
        <fullName evidence="4">Transcriptional regulator, XRE family</fullName>
    </submittedName>
</protein>